<dbReference type="STRING" id="8005.ENSEEEP00000052602"/>
<reference evidence="4" key="5">
    <citation type="submission" date="2025-09" db="UniProtKB">
        <authorList>
            <consortium name="Ensembl"/>
        </authorList>
    </citation>
    <scope>IDENTIFICATION</scope>
</reference>
<dbReference type="Ensembl" id="ENSEEET00000053169.2">
    <property type="protein sequence ID" value="ENSEEEP00000052602.2"/>
    <property type="gene ID" value="ENSEEEG00000024644.2"/>
</dbReference>
<organism evidence="4 5">
    <name type="scientific">Electrophorus electricus</name>
    <name type="common">Electric eel</name>
    <name type="synonym">Gymnotus electricus</name>
    <dbReference type="NCBI Taxonomy" id="8005"/>
    <lineage>
        <taxon>Eukaryota</taxon>
        <taxon>Metazoa</taxon>
        <taxon>Chordata</taxon>
        <taxon>Craniata</taxon>
        <taxon>Vertebrata</taxon>
        <taxon>Euteleostomi</taxon>
        <taxon>Actinopterygii</taxon>
        <taxon>Neopterygii</taxon>
        <taxon>Teleostei</taxon>
        <taxon>Ostariophysi</taxon>
        <taxon>Gymnotiformes</taxon>
        <taxon>Gymnotoidei</taxon>
        <taxon>Gymnotidae</taxon>
        <taxon>Electrophorus</taxon>
    </lineage>
</organism>
<keyword evidence="3" id="KW-1133">Transmembrane helix</keyword>
<feature type="transmembrane region" description="Helical" evidence="3">
    <location>
        <begin position="217"/>
        <end position="240"/>
    </location>
</feature>
<name>A0A4W4HM00_ELEEL</name>
<sequence length="241" mass="26804">MKTRELWVNKSLYLCHVSFLTLQVVACYRYLASCIGGCADSTSLRQELRQTRERTQTMVQSCRDHLTARLRDRSLPDQERREAELQWVAFSSCLELFHADMCKVYHMGNTFSVANYSYMVWTGMQGGTSEIAARALSLPELQEDAGEEDLEQTQLEEDIAHVDRTLQDMEQKVNVLHWTVEAQGPLYAEPLSSDSTSSALLSVDEEAPGGLCNHTHLSAVLLLCGVAAMAVALSVSVALLA</sequence>
<evidence type="ECO:0008006" key="6">
    <source>
        <dbReference type="Google" id="ProtNLM"/>
    </source>
</evidence>
<evidence type="ECO:0000313" key="4">
    <source>
        <dbReference type="Ensembl" id="ENSEEEP00000052602.2"/>
    </source>
</evidence>
<dbReference type="GO" id="GO:0009968">
    <property type="term" value="P:negative regulation of signal transduction"/>
    <property type="evidence" value="ECO:0007669"/>
    <property type="project" value="UniProtKB-KW"/>
</dbReference>
<keyword evidence="2" id="KW-0734">Signal transduction inhibitor</keyword>
<dbReference type="OMA" id="KVGDDCT"/>
<dbReference type="Proteomes" id="UP000314983">
    <property type="component" value="Chromosome 19"/>
</dbReference>
<keyword evidence="5" id="KW-1185">Reference proteome</keyword>
<accession>A0A4W4HM00</accession>
<reference evidence="5" key="1">
    <citation type="journal article" date="2014" name="Science">
        <title>Nonhuman genetics. Genomic basis for the convergent evolution of electric organs.</title>
        <authorList>
            <person name="Gallant J.R."/>
            <person name="Traeger L.L."/>
            <person name="Volkening J.D."/>
            <person name="Moffett H."/>
            <person name="Chen P.H."/>
            <person name="Novina C.D."/>
            <person name="Phillips G.N.Jr."/>
            <person name="Anand R."/>
            <person name="Wells G.B."/>
            <person name="Pinch M."/>
            <person name="Guth R."/>
            <person name="Unguez G.A."/>
            <person name="Albert J.S."/>
            <person name="Zakon H.H."/>
            <person name="Samanta M.P."/>
            <person name="Sussman M.R."/>
        </authorList>
    </citation>
    <scope>NUCLEOTIDE SEQUENCE [LARGE SCALE GENOMIC DNA]</scope>
</reference>
<reference evidence="4" key="4">
    <citation type="submission" date="2025-08" db="UniProtKB">
        <authorList>
            <consortium name="Ensembl"/>
        </authorList>
    </citation>
    <scope>IDENTIFICATION</scope>
</reference>
<evidence type="ECO:0000313" key="5">
    <source>
        <dbReference type="Proteomes" id="UP000314983"/>
    </source>
</evidence>
<comment type="similarity">
    <text evidence="1">Belongs to the RGS7BP/RGS9BP family.</text>
</comment>
<gene>
    <name evidence="4" type="primary">RGS9BP</name>
</gene>
<proteinExistence type="inferred from homology"/>
<dbReference type="PANTHER" id="PTHR21029">
    <property type="entry name" value="R-SEVEN BINDING PROTEIN (R7BP) HOMOLOG"/>
    <property type="match status" value="1"/>
</dbReference>
<reference evidence="5" key="2">
    <citation type="journal article" date="2017" name="Sci. Adv.">
        <title>A tail of two voltages: Proteomic comparison of the three electric organs of the electric eel.</title>
        <authorList>
            <person name="Traeger L.L."/>
            <person name="Sabat G."/>
            <person name="Barrett-Wilt G.A."/>
            <person name="Wells G.B."/>
            <person name="Sussman M.R."/>
        </authorList>
    </citation>
    <scope>NUCLEOTIDE SEQUENCE [LARGE SCALE GENOMIC DNA]</scope>
</reference>
<dbReference type="GeneTree" id="ENSGT00940000153725"/>
<dbReference type="AlphaFoldDB" id="A0A4W4HM00"/>
<keyword evidence="3" id="KW-0472">Membrane</keyword>
<keyword evidence="3" id="KW-0812">Transmembrane</keyword>
<evidence type="ECO:0000256" key="1">
    <source>
        <dbReference type="ARBA" id="ARBA00007457"/>
    </source>
</evidence>
<evidence type="ECO:0000256" key="2">
    <source>
        <dbReference type="ARBA" id="ARBA00022700"/>
    </source>
</evidence>
<evidence type="ECO:0000256" key="3">
    <source>
        <dbReference type="SAM" id="Phobius"/>
    </source>
</evidence>
<dbReference type="InterPro" id="IPR026512">
    <property type="entry name" value="RGS7BP/RGS9BP"/>
</dbReference>
<reference evidence="4" key="3">
    <citation type="submission" date="2020-05" db="EMBL/GenBank/DDBJ databases">
        <title>Electrophorus electricus (electric eel) genome, fEleEle1, primary haplotype.</title>
        <authorList>
            <person name="Myers G."/>
            <person name="Meyer A."/>
            <person name="Fedrigo O."/>
            <person name="Formenti G."/>
            <person name="Rhie A."/>
            <person name="Tracey A."/>
            <person name="Sims Y."/>
            <person name="Jarvis E.D."/>
        </authorList>
    </citation>
    <scope>NUCLEOTIDE SEQUENCE [LARGE SCALE GENOMIC DNA]</scope>
</reference>
<protein>
    <recommendedName>
        <fullName evidence="6">Regulator of G protein signaling 9 binding protein</fullName>
    </recommendedName>
</protein>